<dbReference type="eggNOG" id="KOG4177">
    <property type="taxonomic scope" value="Eukaryota"/>
</dbReference>
<dbReference type="AlphaFoldDB" id="M2LU35"/>
<dbReference type="EMBL" id="KB445553">
    <property type="protein sequence ID" value="EMC98042.1"/>
    <property type="molecule type" value="Genomic_DNA"/>
</dbReference>
<keyword evidence="4" id="KW-0472">Membrane</keyword>
<dbReference type="PANTHER" id="PTHR24201">
    <property type="entry name" value="ANK_REP_REGION DOMAIN-CONTAINING PROTEIN"/>
    <property type="match status" value="1"/>
</dbReference>
<feature type="transmembrane region" description="Helical" evidence="4">
    <location>
        <begin position="279"/>
        <end position="300"/>
    </location>
</feature>
<evidence type="ECO:0000256" key="1">
    <source>
        <dbReference type="ARBA" id="ARBA00022737"/>
    </source>
</evidence>
<dbReference type="Pfam" id="PF00023">
    <property type="entry name" value="Ank"/>
    <property type="match status" value="1"/>
</dbReference>
<reference evidence="5 6" key="1">
    <citation type="journal article" date="2012" name="PLoS Pathog.">
        <title>Diverse lifestyles and strategies of plant pathogenesis encoded in the genomes of eighteen Dothideomycetes fungi.</title>
        <authorList>
            <person name="Ohm R.A."/>
            <person name="Feau N."/>
            <person name="Henrissat B."/>
            <person name="Schoch C.L."/>
            <person name="Horwitz B.A."/>
            <person name="Barry K.W."/>
            <person name="Condon B.J."/>
            <person name="Copeland A.C."/>
            <person name="Dhillon B."/>
            <person name="Glaser F."/>
            <person name="Hesse C.N."/>
            <person name="Kosti I."/>
            <person name="LaButti K."/>
            <person name="Lindquist E.A."/>
            <person name="Lucas S."/>
            <person name="Salamov A.A."/>
            <person name="Bradshaw R.E."/>
            <person name="Ciuffetti L."/>
            <person name="Hamelin R.C."/>
            <person name="Kema G.H.J."/>
            <person name="Lawrence C."/>
            <person name="Scott J.A."/>
            <person name="Spatafora J.W."/>
            <person name="Turgeon B.G."/>
            <person name="de Wit P.J.G.M."/>
            <person name="Zhong S."/>
            <person name="Goodwin S.B."/>
            <person name="Grigoriev I.V."/>
        </authorList>
    </citation>
    <scope>NUCLEOTIDE SEQUENCE [LARGE SCALE GENOMIC DNA]</scope>
    <source>
        <strain evidence="5 6">UAMH 10762</strain>
    </source>
</reference>
<name>M2LU35_BAUPA</name>
<gene>
    <name evidence="5" type="ORF">BAUCODRAFT_411250</name>
</gene>
<dbReference type="InterPro" id="IPR036770">
    <property type="entry name" value="Ankyrin_rpt-contain_sf"/>
</dbReference>
<evidence type="ECO:0000256" key="4">
    <source>
        <dbReference type="SAM" id="Phobius"/>
    </source>
</evidence>
<dbReference type="OrthoDB" id="5431422at2759"/>
<evidence type="ECO:0000256" key="3">
    <source>
        <dbReference type="PROSITE-ProRule" id="PRU00023"/>
    </source>
</evidence>
<evidence type="ECO:0000313" key="5">
    <source>
        <dbReference type="EMBL" id="EMC98042.1"/>
    </source>
</evidence>
<keyword evidence="4" id="KW-1133">Transmembrane helix</keyword>
<keyword evidence="6" id="KW-1185">Reference proteome</keyword>
<dbReference type="HOGENOM" id="CLU_541823_0_0_1"/>
<dbReference type="STRING" id="717646.M2LU35"/>
<feature type="repeat" description="ANK" evidence="3">
    <location>
        <begin position="456"/>
        <end position="488"/>
    </location>
</feature>
<dbReference type="OMA" id="CTESTFK"/>
<dbReference type="SUPFAM" id="SSF48403">
    <property type="entry name" value="Ankyrin repeat"/>
    <property type="match status" value="1"/>
</dbReference>
<protein>
    <submittedName>
        <fullName evidence="5">Uncharacterized protein</fullName>
    </submittedName>
</protein>
<keyword evidence="1" id="KW-0677">Repeat</keyword>
<dbReference type="SMART" id="SM00248">
    <property type="entry name" value="ANK"/>
    <property type="match status" value="3"/>
</dbReference>
<sequence length="503" mass="55810">MADPLSLTASIIAVGTLAAQVGKKLRAFYHGTNEIFAAQNELTDLEALLRSCEDIQEQPWRADQRGLAERAAVLLGKIKLELQSLSNMLQPAESRWAFVRTKGWAWLKNEKAINQARSKVRALKQTLMETFQLLTVDTSRRAVYQIDELKLQIGDVQTSVVSSRTAVLDEINDMRQLAALIPAGQSPEKMDDGLPSYAVKPPATASSSTVGLECSIRRMSTGCLPLCSCRCHKYGRLSTPRFLDQVVGQLLIGYTMRPRTAVHCDEKRCMGNDRTTFRLLYVFPAWFLSWAIAVLITATANRPPEMLLRIPRLRNHRDALWEEVSFGNIDFVKDAFQRGTAHIDDVTSNGAQSLLHIALFEKRAEMAAFLVDQGADIYLADRKHHTAADIMGLITFSKGMPGDSCSALARRFENCSSFIEKAQFPLLHKIIFGQVDADLEEVLKASTADIDKPDAYGRTALSWCGSRGDTKSGRILLRYGADPNIVEKGDALLLGDSAVHCHR</sequence>
<dbReference type="InterPro" id="IPR050776">
    <property type="entry name" value="Ank_Repeat/CDKN_Inhibitor"/>
</dbReference>
<accession>M2LU35</accession>
<dbReference type="PROSITE" id="PS50088">
    <property type="entry name" value="ANK_REPEAT"/>
    <property type="match status" value="2"/>
</dbReference>
<evidence type="ECO:0000256" key="2">
    <source>
        <dbReference type="ARBA" id="ARBA00023043"/>
    </source>
</evidence>
<proteinExistence type="predicted"/>
<dbReference type="PANTHER" id="PTHR24201:SF15">
    <property type="entry name" value="ANKYRIN REPEAT DOMAIN-CONTAINING PROTEIN 66"/>
    <property type="match status" value="1"/>
</dbReference>
<dbReference type="InterPro" id="IPR002110">
    <property type="entry name" value="Ankyrin_rpt"/>
</dbReference>
<dbReference type="Proteomes" id="UP000011761">
    <property type="component" value="Unassembled WGS sequence"/>
</dbReference>
<dbReference type="KEGG" id="bcom:BAUCODRAFT_411250"/>
<evidence type="ECO:0000313" key="6">
    <source>
        <dbReference type="Proteomes" id="UP000011761"/>
    </source>
</evidence>
<dbReference type="GeneID" id="19114073"/>
<dbReference type="Gene3D" id="1.25.40.20">
    <property type="entry name" value="Ankyrin repeat-containing domain"/>
    <property type="match status" value="2"/>
</dbReference>
<feature type="repeat" description="ANK" evidence="3">
    <location>
        <begin position="350"/>
        <end position="382"/>
    </location>
</feature>
<dbReference type="RefSeq" id="XP_007674865.1">
    <property type="nucleotide sequence ID" value="XM_007676675.1"/>
</dbReference>
<keyword evidence="2 3" id="KW-0040">ANK repeat</keyword>
<keyword evidence="4" id="KW-0812">Transmembrane</keyword>
<organism evidence="5 6">
    <name type="scientific">Baudoinia panamericana (strain UAMH 10762)</name>
    <name type="common">Angels' share fungus</name>
    <name type="synonym">Baudoinia compniacensis (strain UAMH 10762)</name>
    <dbReference type="NCBI Taxonomy" id="717646"/>
    <lineage>
        <taxon>Eukaryota</taxon>
        <taxon>Fungi</taxon>
        <taxon>Dikarya</taxon>
        <taxon>Ascomycota</taxon>
        <taxon>Pezizomycotina</taxon>
        <taxon>Dothideomycetes</taxon>
        <taxon>Dothideomycetidae</taxon>
        <taxon>Mycosphaerellales</taxon>
        <taxon>Teratosphaeriaceae</taxon>
        <taxon>Baudoinia</taxon>
    </lineage>
</organism>